<dbReference type="Pfam" id="PF08773">
    <property type="entry name" value="CathepsinC_exc"/>
    <property type="match status" value="1"/>
</dbReference>
<evidence type="ECO:0000256" key="14">
    <source>
        <dbReference type="ARBA" id="ARBA00032961"/>
    </source>
</evidence>
<comment type="similarity">
    <text evidence="3">Belongs to the peptidase C1 family.</text>
</comment>
<dbReference type="Gene3D" id="2.40.128.80">
    <property type="entry name" value="Cathepsin C, exclusion domain"/>
    <property type="match status" value="1"/>
</dbReference>
<evidence type="ECO:0000256" key="12">
    <source>
        <dbReference type="ARBA" id="ARBA00029779"/>
    </source>
</evidence>
<dbReference type="Proteomes" id="UP001164746">
    <property type="component" value="Chromosome 10"/>
</dbReference>
<dbReference type="SUPFAM" id="SSF54001">
    <property type="entry name" value="Cysteine proteinases"/>
    <property type="match status" value="1"/>
</dbReference>
<evidence type="ECO:0000256" key="9">
    <source>
        <dbReference type="ARBA" id="ARBA00022807"/>
    </source>
</evidence>
<evidence type="ECO:0000256" key="3">
    <source>
        <dbReference type="ARBA" id="ARBA00008455"/>
    </source>
</evidence>
<dbReference type="EMBL" id="CP111021">
    <property type="protein sequence ID" value="WAR15812.1"/>
    <property type="molecule type" value="Genomic_DNA"/>
</dbReference>
<evidence type="ECO:0000256" key="11">
    <source>
        <dbReference type="ARBA" id="ARBA00029762"/>
    </source>
</evidence>
<comment type="cofactor">
    <cofactor evidence="2">
        <name>chloride</name>
        <dbReference type="ChEBI" id="CHEBI:17996"/>
    </cofactor>
</comment>
<dbReference type="Pfam" id="PF00112">
    <property type="entry name" value="Peptidase_C1"/>
    <property type="match status" value="1"/>
</dbReference>
<dbReference type="InterPro" id="IPR038765">
    <property type="entry name" value="Papain-like_cys_pep_sf"/>
</dbReference>
<protein>
    <recommendedName>
        <fullName evidence="6">Dipeptidyl peptidase 1</fullName>
        <ecNumber evidence="5">3.4.14.1</ecNumber>
    </recommendedName>
    <alternativeName>
        <fullName evidence="12">Cathepsin C</fullName>
    </alternativeName>
    <alternativeName>
        <fullName evidence="11">Cathepsin J</fullName>
    </alternativeName>
    <alternativeName>
        <fullName evidence="14">Dipeptidyl peptidase I</fullName>
    </alternativeName>
    <alternativeName>
        <fullName evidence="13">Dipeptidyl transferase</fullName>
    </alternativeName>
</protein>
<gene>
    <name evidence="17" type="ORF">MAR_030406</name>
</gene>
<dbReference type="InterPro" id="IPR014882">
    <property type="entry name" value="CathepsinC_exc"/>
</dbReference>
<evidence type="ECO:0000256" key="1">
    <source>
        <dbReference type="ARBA" id="ARBA00000738"/>
    </source>
</evidence>
<dbReference type="SMART" id="SM00645">
    <property type="entry name" value="Pept_C1"/>
    <property type="match status" value="1"/>
</dbReference>
<evidence type="ECO:0000256" key="7">
    <source>
        <dbReference type="ARBA" id="ARBA00022670"/>
    </source>
</evidence>
<dbReference type="InterPro" id="IPR000169">
    <property type="entry name" value="Pept_cys_AS"/>
</dbReference>
<reference evidence="17" key="1">
    <citation type="submission" date="2022-11" db="EMBL/GenBank/DDBJ databases">
        <title>Centuries of genome instability and evolution in soft-shell clam transmissible cancer (bioRxiv).</title>
        <authorList>
            <person name="Hart S.F.M."/>
            <person name="Yonemitsu M.A."/>
            <person name="Giersch R.M."/>
            <person name="Beal B.F."/>
            <person name="Arriagada G."/>
            <person name="Davis B.W."/>
            <person name="Ostrander E.A."/>
            <person name="Goff S.P."/>
            <person name="Metzger M.J."/>
        </authorList>
    </citation>
    <scope>NUCLEOTIDE SEQUENCE</scope>
    <source>
        <strain evidence="17">MELC-2E11</strain>
        <tissue evidence="17">Siphon/mantle</tissue>
    </source>
</reference>
<keyword evidence="10" id="KW-0868">Chloride</keyword>
<keyword evidence="8" id="KW-0378">Hydrolase</keyword>
<accession>A0ABY7F2H1</accession>
<dbReference type="InterPro" id="IPR036496">
    <property type="entry name" value="CathepsinC_exc_dom_sf"/>
</dbReference>
<evidence type="ECO:0000256" key="5">
    <source>
        <dbReference type="ARBA" id="ARBA00012059"/>
    </source>
</evidence>
<dbReference type="InterPro" id="IPR025661">
    <property type="entry name" value="Pept_asp_AS"/>
</dbReference>
<proteinExistence type="inferred from homology"/>
<dbReference type="PROSITE" id="PS00640">
    <property type="entry name" value="THIOL_PROTEASE_ASN"/>
    <property type="match status" value="1"/>
</dbReference>
<dbReference type="SUPFAM" id="SSF75001">
    <property type="entry name" value="Dipeptidyl peptidase I (cathepsin C), exclusion domain"/>
    <property type="match status" value="1"/>
</dbReference>
<feature type="domain" description="Peptidase C1A papain C-terminal" evidence="16">
    <location>
        <begin position="366"/>
        <end position="569"/>
    </location>
</feature>
<dbReference type="EC" id="3.4.14.1" evidence="5"/>
<keyword evidence="18" id="KW-1185">Reference proteome</keyword>
<comment type="subunit">
    <text evidence="4">Tetramer of heterotrimers consisting of exclusion domain, heavy- and light chains.</text>
</comment>
<dbReference type="PROSITE" id="PS00139">
    <property type="entry name" value="THIOL_PROTEASE_CYS"/>
    <property type="match status" value="1"/>
</dbReference>
<evidence type="ECO:0000313" key="17">
    <source>
        <dbReference type="EMBL" id="WAR15812.1"/>
    </source>
</evidence>
<dbReference type="Gene3D" id="3.90.70.10">
    <property type="entry name" value="Cysteine proteinases"/>
    <property type="match status" value="1"/>
</dbReference>
<evidence type="ECO:0000256" key="10">
    <source>
        <dbReference type="ARBA" id="ARBA00023214"/>
    </source>
</evidence>
<keyword evidence="9" id="KW-0788">Thiol protease</keyword>
<evidence type="ECO:0000256" key="2">
    <source>
        <dbReference type="ARBA" id="ARBA00001923"/>
    </source>
</evidence>
<evidence type="ECO:0000256" key="13">
    <source>
        <dbReference type="ARBA" id="ARBA00030778"/>
    </source>
</evidence>
<evidence type="ECO:0000313" key="18">
    <source>
        <dbReference type="Proteomes" id="UP001164746"/>
    </source>
</evidence>
<dbReference type="PANTHER" id="PTHR12411">
    <property type="entry name" value="CYSTEINE PROTEASE FAMILY C1-RELATED"/>
    <property type="match status" value="1"/>
</dbReference>
<organism evidence="17 18">
    <name type="scientific">Mya arenaria</name>
    <name type="common">Soft-shell clam</name>
    <dbReference type="NCBI Taxonomy" id="6604"/>
    <lineage>
        <taxon>Eukaryota</taxon>
        <taxon>Metazoa</taxon>
        <taxon>Spiralia</taxon>
        <taxon>Lophotrochozoa</taxon>
        <taxon>Mollusca</taxon>
        <taxon>Bivalvia</taxon>
        <taxon>Autobranchia</taxon>
        <taxon>Heteroconchia</taxon>
        <taxon>Euheterodonta</taxon>
        <taxon>Imparidentia</taxon>
        <taxon>Neoheterodontei</taxon>
        <taxon>Myida</taxon>
        <taxon>Myoidea</taxon>
        <taxon>Myidae</taxon>
        <taxon>Mya</taxon>
    </lineage>
</organism>
<evidence type="ECO:0000256" key="15">
    <source>
        <dbReference type="ARBA" id="ARBA00045556"/>
    </source>
</evidence>
<evidence type="ECO:0000259" key="16">
    <source>
        <dbReference type="SMART" id="SM00645"/>
    </source>
</evidence>
<dbReference type="PRINTS" id="PR00705">
    <property type="entry name" value="PAPAIN"/>
</dbReference>
<comment type="catalytic activity">
    <reaction evidence="1">
        <text>Release of an N-terminal dipeptide, Xaa-Yaa-|-Zaa-, except when Xaa is Arg or Lys, or Yaa or Zaa is Pro.</text>
        <dbReference type="EC" id="3.4.14.1"/>
    </reaction>
</comment>
<comment type="function">
    <text evidence="15">Thiol protease. Has dipeptidylpeptidase activity. Active against a broad range of dipeptide substrates composed of both polar and hydrophobic amino acids. Proline cannot occupy the P1 position and arginine cannot occupy the P2 position of the substrate. Can act as both an exopeptidase and endopeptidase. Activates serine proteases such as elastase, cathepsin G and granzymes A and B.</text>
</comment>
<sequence>MKRAMKCCNDENWMRSFESELKRQRSECNTNNSPRLLKFRRNDGGTEFKSRRLIDDGGTEFKSRRLIDDGGTEFKSRLIDDGGTEFKSHYYFLSLDHIARHLSPGSQCLTGARLVAMVSPDAPPTSVTSSVAAGWFCPIRSRLLWTTLLAAVLMFTVTGPVAADTPANCTFEDIRGTWGFSLTNISGDNSINCTVETKYTRTLKVTLDFPNFAIDEFGNTGTWTLIYNQGFEVTLGGRKYFAFSFYETRGKEILSECCNTFPGWVHSIDERNWDCMRGMKLNCDTAVKIQHVSEKVDAYRKRFGLNEDLVKAVNSNQSAWRATSRTVFAGMDRADVQRMAGGRLSARAYPRPAPVSDQYVKAARALPKQFDWRNKEGVNYVSPIRNQGNCGSCYAFGSMALYEARERIYTNNSVQKVYSTQDVVSCSEYSQGCDGGFPYLIAGKYGQDFGLVEESCFPYEGKDMPCQETTCPRTFTRDYYYVGGYYGACNEPQMRAELVNRGPIAVSFMFNPWEITNHVVLVVGYGEEGGVPYWIVKNSWGPEWGEEGFFRIRRGNDECSIESMAVGIHPTV</sequence>
<evidence type="ECO:0000256" key="4">
    <source>
        <dbReference type="ARBA" id="ARBA00011610"/>
    </source>
</evidence>
<dbReference type="InterPro" id="IPR013128">
    <property type="entry name" value="Peptidase_C1A"/>
</dbReference>
<dbReference type="InterPro" id="IPR000668">
    <property type="entry name" value="Peptidase_C1A_C"/>
</dbReference>
<keyword evidence="7" id="KW-0645">Protease</keyword>
<name>A0ABY7F2H1_MYAAR</name>
<evidence type="ECO:0000256" key="8">
    <source>
        <dbReference type="ARBA" id="ARBA00022801"/>
    </source>
</evidence>
<evidence type="ECO:0000256" key="6">
    <source>
        <dbReference type="ARBA" id="ARBA00014709"/>
    </source>
</evidence>